<protein>
    <recommendedName>
        <fullName evidence="4">Inheritance of peroxisomes protein 1</fullName>
    </recommendedName>
</protein>
<evidence type="ECO:0000256" key="4">
    <source>
        <dbReference type="ARBA" id="ARBA00021397"/>
    </source>
</evidence>
<feature type="region of interest" description="Disordered" evidence="6">
    <location>
        <begin position="354"/>
        <end position="484"/>
    </location>
</feature>
<dbReference type="AlphaFoldDB" id="A0A1B8GFQ2"/>
<comment type="subcellular location">
    <subcellularLocation>
        <location evidence="2">Peroxisome membrane</location>
        <topology evidence="2">Peripheral membrane protein</topology>
    </subcellularLocation>
</comment>
<dbReference type="STRING" id="342668.A0A1B8GFQ2"/>
<gene>
    <name evidence="7" type="ORF">VE01_06179</name>
</gene>
<evidence type="ECO:0000256" key="1">
    <source>
        <dbReference type="ARBA" id="ARBA00003594"/>
    </source>
</evidence>
<accession>A0A1B8GFQ2</accession>
<feature type="region of interest" description="Disordered" evidence="6">
    <location>
        <begin position="1"/>
        <end position="37"/>
    </location>
</feature>
<dbReference type="Pfam" id="PF12634">
    <property type="entry name" value="Inp1"/>
    <property type="match status" value="1"/>
</dbReference>
<reference evidence="8" key="2">
    <citation type="journal article" date="2018" name="Nat. Commun.">
        <title>Extreme sensitivity to ultraviolet light in the fungal pathogen causing white-nose syndrome of bats.</title>
        <authorList>
            <person name="Palmer J.M."/>
            <person name="Drees K.P."/>
            <person name="Foster J.T."/>
            <person name="Lindner D.L."/>
        </authorList>
    </citation>
    <scope>NUCLEOTIDE SEQUENCE [LARGE SCALE GENOMIC DNA]</scope>
    <source>
        <strain evidence="8">UAMH 10579</strain>
    </source>
</reference>
<feature type="compositionally biased region" description="Polar residues" evidence="6">
    <location>
        <begin position="1"/>
        <end position="14"/>
    </location>
</feature>
<dbReference type="RefSeq" id="XP_018128393.1">
    <property type="nucleotide sequence ID" value="XM_018275632.2"/>
</dbReference>
<evidence type="ECO:0000256" key="6">
    <source>
        <dbReference type="SAM" id="MobiDB-lite"/>
    </source>
</evidence>
<dbReference type="GO" id="GO:0005780">
    <property type="term" value="C:extrinsic component of intraperoxisomal membrane"/>
    <property type="evidence" value="ECO:0007669"/>
    <property type="project" value="InterPro"/>
</dbReference>
<sequence length="608" mass="67310">MAQELPSSLPTQSMMKRAVTLPLRPSTSSSWTPREKPASSESIESLYIHPSVRIVSFESFGSSSAFQRRSSLNTPNLADVEEEVGTLPWSSTFERTIAVGPLRIYRAPGSVAFINCSSVIQPVLPKSRCWCVDDDATKFILQIRRPQFWRIEVPLDDPNHKAKSQELKDVLSQILLFEKTPCPFSRSFHIELPEPPQTPVKKKPWKPVERPSSANVDTKSVNTETPVDVSPKSRKTEDYYAAASSDDHPAVPEMDSDSDATDDTNITPRNYFPRAPIPHIFKQELLTRPEVLDTGRSVTAPPQLTLMTSPPSKNTKGLSLGSPVGRKSEDSTLSNFSSSQDSFHTVQSWHSPITPMFPDSSDSRPSTPTTFPYPHDNIKLPKRTLEPQNVSELAISPSSETPTTPGVWTMVDTPETKLSGSLLQSSPPSPTTPTPARKIQEDDDEEEVYEDASPSAEVVVADTRKHRSVSERSSRRRALSPLPSPANLFSPSLSRARHLRTARHLPTAIIQKTWEILLSPPSHLIQIMVEIAAKIKAGQWRGAVFGVDEGGEEVVGQWDYGDGDFMCDQWDDADVDDYGTKTPVSSQMVRHRAVRGPPGGFGDSWEID</sequence>
<feature type="region of interest" description="Disordered" evidence="6">
    <location>
        <begin position="589"/>
        <end position="608"/>
    </location>
</feature>
<organism evidence="7 8">
    <name type="scientific">Pseudogymnoascus verrucosus</name>
    <dbReference type="NCBI Taxonomy" id="342668"/>
    <lineage>
        <taxon>Eukaryota</taxon>
        <taxon>Fungi</taxon>
        <taxon>Dikarya</taxon>
        <taxon>Ascomycota</taxon>
        <taxon>Pezizomycotina</taxon>
        <taxon>Leotiomycetes</taxon>
        <taxon>Thelebolales</taxon>
        <taxon>Thelebolaceae</taxon>
        <taxon>Pseudogymnoascus</taxon>
    </lineage>
</organism>
<evidence type="ECO:0000256" key="5">
    <source>
        <dbReference type="ARBA" id="ARBA00023136"/>
    </source>
</evidence>
<feature type="region of interest" description="Disordered" evidence="6">
    <location>
        <begin position="188"/>
        <end position="268"/>
    </location>
</feature>
<feature type="compositionally biased region" description="Acidic residues" evidence="6">
    <location>
        <begin position="441"/>
        <end position="450"/>
    </location>
</feature>
<name>A0A1B8GFQ2_9PEZI</name>
<evidence type="ECO:0000256" key="3">
    <source>
        <dbReference type="ARBA" id="ARBA00010707"/>
    </source>
</evidence>
<comment type="similarity">
    <text evidence="3">Belongs to the INP1 family.</text>
</comment>
<proteinExistence type="inferred from homology"/>
<keyword evidence="8" id="KW-1185">Reference proteome</keyword>
<evidence type="ECO:0000313" key="8">
    <source>
        <dbReference type="Proteomes" id="UP000091956"/>
    </source>
</evidence>
<comment type="function">
    <text evidence="1">Required for peroxisome inheritance.</text>
</comment>
<feature type="compositionally biased region" description="Basic and acidic residues" evidence="6">
    <location>
        <begin position="376"/>
        <end position="385"/>
    </location>
</feature>
<keyword evidence="5" id="KW-0472">Membrane</keyword>
<feature type="compositionally biased region" description="Polar residues" evidence="6">
    <location>
        <begin position="212"/>
        <end position="225"/>
    </location>
</feature>
<dbReference type="Proteomes" id="UP000091956">
    <property type="component" value="Unassembled WGS sequence"/>
</dbReference>
<dbReference type="InterPro" id="IPR024758">
    <property type="entry name" value="Inp1"/>
</dbReference>
<evidence type="ECO:0000256" key="2">
    <source>
        <dbReference type="ARBA" id="ARBA00004421"/>
    </source>
</evidence>
<dbReference type="GO" id="GO:0045033">
    <property type="term" value="P:peroxisome inheritance"/>
    <property type="evidence" value="ECO:0007669"/>
    <property type="project" value="InterPro"/>
</dbReference>
<dbReference type="GeneID" id="28839565"/>
<feature type="region of interest" description="Disordered" evidence="6">
    <location>
        <begin position="300"/>
        <end position="339"/>
    </location>
</feature>
<dbReference type="EMBL" id="KV460241">
    <property type="protein sequence ID" value="OBT94660.1"/>
    <property type="molecule type" value="Genomic_DNA"/>
</dbReference>
<feature type="compositionally biased region" description="Low complexity" evidence="6">
    <location>
        <begin position="357"/>
        <end position="372"/>
    </location>
</feature>
<feature type="compositionally biased region" description="Polar residues" evidence="6">
    <location>
        <begin position="300"/>
        <end position="317"/>
    </location>
</feature>
<dbReference type="OrthoDB" id="4097008at2759"/>
<evidence type="ECO:0000313" key="7">
    <source>
        <dbReference type="EMBL" id="OBT94660.1"/>
    </source>
</evidence>
<feature type="compositionally biased region" description="Polar residues" evidence="6">
    <location>
        <begin position="386"/>
        <end position="406"/>
    </location>
</feature>
<reference evidence="7 8" key="1">
    <citation type="submission" date="2016-03" db="EMBL/GenBank/DDBJ databases">
        <title>Comparative genomics of Pseudogymnoascus destructans, the fungus causing white-nose syndrome of bats.</title>
        <authorList>
            <person name="Palmer J.M."/>
            <person name="Drees K.P."/>
            <person name="Foster J.T."/>
            <person name="Lindner D.L."/>
        </authorList>
    </citation>
    <scope>NUCLEOTIDE SEQUENCE [LARGE SCALE GENOMIC DNA]</scope>
    <source>
        <strain evidence="7 8">UAMH 10579</strain>
    </source>
</reference>